<gene>
    <name evidence="1" type="ordered locus">RL3025</name>
</gene>
<dbReference type="EnsemblBacteria" id="CAK08513">
    <property type="protein sequence ID" value="CAK08513"/>
    <property type="gene ID" value="RL3025"/>
</dbReference>
<organism evidence="1 2">
    <name type="scientific">Rhizobium johnstonii (strain DSM 114642 / LMG 32736 / 3841)</name>
    <name type="common">Rhizobium leguminosarum bv. viciae</name>
    <dbReference type="NCBI Taxonomy" id="216596"/>
    <lineage>
        <taxon>Bacteria</taxon>
        <taxon>Pseudomonadati</taxon>
        <taxon>Pseudomonadota</taxon>
        <taxon>Alphaproteobacteria</taxon>
        <taxon>Hyphomicrobiales</taxon>
        <taxon>Rhizobiaceae</taxon>
        <taxon>Rhizobium/Agrobacterium group</taxon>
        <taxon>Rhizobium</taxon>
        <taxon>Rhizobium johnstonii</taxon>
    </lineage>
</organism>
<reference evidence="1 2" key="1">
    <citation type="journal article" date="2006" name="Genome Biol.">
        <title>The genome of Rhizobium leguminosarum has recognizable core and accessory components.</title>
        <authorList>
            <person name="Young J.W."/>
            <person name="Crossman L.C."/>
            <person name="Johnston A.W.B."/>
            <person name="Thomson N.R."/>
            <person name="Ghazoui Z.F."/>
            <person name="Hull K.H."/>
            <person name="Wexler M."/>
            <person name="Curson A.R.J."/>
            <person name="Todd J.D."/>
            <person name="Poole P.S."/>
            <person name="Mauchline T.H."/>
            <person name="East A.K."/>
            <person name="Quail M.A."/>
            <person name="Churcher C."/>
            <person name="Arrowsmith C."/>
            <person name="Cherevach A."/>
            <person name="Chillingworth T."/>
            <person name="Clarke K."/>
            <person name="Cronin A."/>
            <person name="Davis P."/>
            <person name="Fraser A."/>
            <person name="Hance Z."/>
            <person name="Hauser H."/>
            <person name="Jagels K."/>
            <person name="Moule S."/>
            <person name="Mungall K."/>
            <person name="Norbertczak H."/>
            <person name="Rabbinowitsch E."/>
            <person name="Sanders M."/>
            <person name="Simmonds M."/>
            <person name="Whitehead S."/>
            <person name="Parkhill J."/>
        </authorList>
    </citation>
    <scope>NUCLEOTIDE SEQUENCE [LARGE SCALE GENOMIC DNA]</scope>
    <source>
        <strain evidence="2">DSM 114642 / LMG 32736 / 3841</strain>
    </source>
</reference>
<accession>Q1MEW1</accession>
<dbReference type="HOGENOM" id="CLU_2719517_0_0_5"/>
<dbReference type="Proteomes" id="UP000006575">
    <property type="component" value="Chromosome"/>
</dbReference>
<dbReference type="AlphaFoldDB" id="Q1MEW1"/>
<keyword evidence="2" id="KW-1185">Reference proteome</keyword>
<protein>
    <submittedName>
        <fullName evidence="1">Uncharacterized protein</fullName>
    </submittedName>
</protein>
<dbReference type="EMBL" id="AM236080">
    <property type="protein sequence ID" value="CAK08513.1"/>
    <property type="molecule type" value="Genomic_DNA"/>
</dbReference>
<name>Q1MEW1_RHIJ3</name>
<evidence type="ECO:0000313" key="1">
    <source>
        <dbReference type="EMBL" id="CAK08513.1"/>
    </source>
</evidence>
<proteinExistence type="predicted"/>
<dbReference type="KEGG" id="rle:RL3025"/>
<evidence type="ECO:0000313" key="2">
    <source>
        <dbReference type="Proteomes" id="UP000006575"/>
    </source>
</evidence>
<sequence>MVAADLGFEGEGVGFHLGVRLSLTLKAFVAGAPHPLSASEGKNHMTHRLKATYAQTRRDLFTSKSPISRPKL</sequence>